<proteinExistence type="predicted"/>
<sequence length="341" mass="39956">MCKISVIIPAYNAEKTIENTLKSLVYQTFTDFEAIIVNDGSTDNTVQKIQNTLKDVNFQWKLISQINKGVSAARNRGLIEAKGDYVCFLDADDYYAETFFEKMYNKAKESNYDIVFCNYRDVNEKGRKLSIYQKQNEYMGKPLTGEDVLYLILSKKIWVHMGAAIYNRSLLIKNHIFFKSGSRFGEDTEFNIKAFSHSKLVNSLSDTLMYYVKRNESATNQQHDLSVFHSQASLRRSLAYLERTNPKNIKLINLLKVEILRKNLHNLFHLYRSSKIDNETMEKILQNKVIKSNLSKLKKKELTTSEKFGLFLIKHCPVKSRRVINYFSNLFYKIYKYKSYR</sequence>
<dbReference type="Pfam" id="PF00535">
    <property type="entry name" value="Glycos_transf_2"/>
    <property type="match status" value="1"/>
</dbReference>
<dbReference type="GO" id="GO:0016758">
    <property type="term" value="F:hexosyltransferase activity"/>
    <property type="evidence" value="ECO:0007669"/>
    <property type="project" value="UniProtKB-ARBA"/>
</dbReference>
<evidence type="ECO:0000313" key="2">
    <source>
        <dbReference type="EMBL" id="PNS00225.1"/>
    </source>
</evidence>
<accession>A0A2K1PBQ2</accession>
<organism evidence="2 3">
    <name type="scientific">Petrotoga mexicana DSM 14811</name>
    <dbReference type="NCBI Taxonomy" id="1122954"/>
    <lineage>
        <taxon>Bacteria</taxon>
        <taxon>Thermotogati</taxon>
        <taxon>Thermotogota</taxon>
        <taxon>Thermotogae</taxon>
        <taxon>Petrotogales</taxon>
        <taxon>Petrotogaceae</taxon>
        <taxon>Petrotoga</taxon>
    </lineage>
</organism>
<dbReference type="PANTHER" id="PTHR22916">
    <property type="entry name" value="GLYCOSYLTRANSFERASE"/>
    <property type="match status" value="1"/>
</dbReference>
<dbReference type="CDD" id="cd00761">
    <property type="entry name" value="Glyco_tranf_GTA_type"/>
    <property type="match status" value="1"/>
</dbReference>
<dbReference type="SUPFAM" id="SSF53448">
    <property type="entry name" value="Nucleotide-diphospho-sugar transferases"/>
    <property type="match status" value="1"/>
</dbReference>
<dbReference type="InterPro" id="IPR029044">
    <property type="entry name" value="Nucleotide-diphossugar_trans"/>
</dbReference>
<gene>
    <name evidence="2" type="ORF">X927_03510</name>
</gene>
<dbReference type="Proteomes" id="UP000236604">
    <property type="component" value="Unassembled WGS sequence"/>
</dbReference>
<protein>
    <recommendedName>
        <fullName evidence="1">Glycosyltransferase 2-like domain-containing protein</fullName>
    </recommendedName>
</protein>
<comment type="caution">
    <text evidence="2">The sequence shown here is derived from an EMBL/GenBank/DDBJ whole genome shotgun (WGS) entry which is preliminary data.</text>
</comment>
<evidence type="ECO:0000259" key="1">
    <source>
        <dbReference type="Pfam" id="PF00535"/>
    </source>
</evidence>
<name>A0A2K1PBQ2_9BACT</name>
<evidence type="ECO:0000313" key="3">
    <source>
        <dbReference type="Proteomes" id="UP000236604"/>
    </source>
</evidence>
<reference evidence="2 3" key="1">
    <citation type="submission" date="2013-12" db="EMBL/GenBank/DDBJ databases">
        <title>Comparative genomics of Petrotoga isolates.</title>
        <authorList>
            <person name="Nesbo C.L."/>
            <person name="Charchuk R."/>
            <person name="Chow K."/>
        </authorList>
    </citation>
    <scope>NUCLEOTIDE SEQUENCE [LARGE SCALE GENOMIC DNA]</scope>
    <source>
        <strain evidence="2 3">DSM 14811</strain>
    </source>
</reference>
<dbReference type="EMBL" id="AZRN01000012">
    <property type="protein sequence ID" value="PNS00225.1"/>
    <property type="molecule type" value="Genomic_DNA"/>
</dbReference>
<dbReference type="RefSeq" id="WP_103076701.1">
    <property type="nucleotide sequence ID" value="NZ_AZRN01000012.1"/>
</dbReference>
<dbReference type="PANTHER" id="PTHR22916:SF3">
    <property type="entry name" value="UDP-GLCNAC:BETAGAL BETA-1,3-N-ACETYLGLUCOSAMINYLTRANSFERASE-LIKE PROTEIN 1"/>
    <property type="match status" value="1"/>
</dbReference>
<keyword evidence="3" id="KW-1185">Reference proteome</keyword>
<dbReference type="InterPro" id="IPR001173">
    <property type="entry name" value="Glyco_trans_2-like"/>
</dbReference>
<dbReference type="Gene3D" id="3.90.550.10">
    <property type="entry name" value="Spore Coat Polysaccharide Biosynthesis Protein SpsA, Chain A"/>
    <property type="match status" value="1"/>
</dbReference>
<feature type="domain" description="Glycosyltransferase 2-like" evidence="1">
    <location>
        <begin position="5"/>
        <end position="135"/>
    </location>
</feature>
<dbReference type="AlphaFoldDB" id="A0A2K1PBQ2"/>